<reference evidence="2" key="1">
    <citation type="submission" date="2019-10" db="EMBL/GenBank/DDBJ databases">
        <authorList>
            <consortium name="DOE Joint Genome Institute"/>
            <person name="Kuo A."/>
            <person name="Miyauchi S."/>
            <person name="Kiss E."/>
            <person name="Drula E."/>
            <person name="Kohler A."/>
            <person name="Sanchez-Garcia M."/>
            <person name="Andreopoulos B."/>
            <person name="Barry K.W."/>
            <person name="Bonito G."/>
            <person name="Buee M."/>
            <person name="Carver A."/>
            <person name="Chen C."/>
            <person name="Cichocki N."/>
            <person name="Clum A."/>
            <person name="Culley D."/>
            <person name="Crous P.W."/>
            <person name="Fauchery L."/>
            <person name="Girlanda M."/>
            <person name="Hayes R."/>
            <person name="Keri Z."/>
            <person name="LaButti K."/>
            <person name="Lipzen A."/>
            <person name="Lombard V."/>
            <person name="Magnuson J."/>
            <person name="Maillard F."/>
            <person name="Morin E."/>
            <person name="Murat C."/>
            <person name="Nolan M."/>
            <person name="Ohm R."/>
            <person name="Pangilinan J."/>
            <person name="Pereira M."/>
            <person name="Perotto S."/>
            <person name="Peter M."/>
            <person name="Riley R."/>
            <person name="Sitrit Y."/>
            <person name="Stielow B."/>
            <person name="Szollosi G."/>
            <person name="Zifcakova L."/>
            <person name="Stursova M."/>
            <person name="Spatafora J.W."/>
            <person name="Tedersoo L."/>
            <person name="Vaario L.-M."/>
            <person name="Yamada A."/>
            <person name="Yan M."/>
            <person name="Wang P."/>
            <person name="Xu J."/>
            <person name="Bruns T."/>
            <person name="Baldrian P."/>
            <person name="Vilgalys R."/>
            <person name="Henrissat B."/>
            <person name="Grigoriev I.V."/>
            <person name="Hibbett D."/>
            <person name="Nagy L.G."/>
            <person name="Martin F.M."/>
        </authorList>
    </citation>
    <scope>NUCLEOTIDE SEQUENCE</scope>
    <source>
        <strain evidence="2">BED1</strain>
    </source>
</reference>
<organism evidence="2 3">
    <name type="scientific">Boletus edulis BED1</name>
    <dbReference type="NCBI Taxonomy" id="1328754"/>
    <lineage>
        <taxon>Eukaryota</taxon>
        <taxon>Fungi</taxon>
        <taxon>Dikarya</taxon>
        <taxon>Basidiomycota</taxon>
        <taxon>Agaricomycotina</taxon>
        <taxon>Agaricomycetes</taxon>
        <taxon>Agaricomycetidae</taxon>
        <taxon>Boletales</taxon>
        <taxon>Boletineae</taxon>
        <taxon>Boletaceae</taxon>
        <taxon>Boletoideae</taxon>
        <taxon>Boletus</taxon>
    </lineage>
</organism>
<evidence type="ECO:0000313" key="3">
    <source>
        <dbReference type="Proteomes" id="UP001194468"/>
    </source>
</evidence>
<name>A0AAD4BD55_BOLED</name>
<feature type="region of interest" description="Disordered" evidence="1">
    <location>
        <begin position="50"/>
        <end position="91"/>
    </location>
</feature>
<feature type="compositionally biased region" description="Polar residues" evidence="1">
    <location>
        <begin position="81"/>
        <end position="91"/>
    </location>
</feature>
<sequence>MVMGMYPQPISTLRAWVQAGVSEGQTPTHTPVYPYPRPTMDAKKIPLSDEHAPMSKDAGVHSPGGDAMTPSVHCEPAIKATPSSSSHNVPL</sequence>
<protein>
    <submittedName>
        <fullName evidence="2">Uncharacterized protein</fullName>
    </submittedName>
</protein>
<gene>
    <name evidence="2" type="ORF">L210DRAFT_3654720</name>
</gene>
<reference evidence="2" key="2">
    <citation type="journal article" date="2020" name="Nat. Commun.">
        <title>Large-scale genome sequencing of mycorrhizal fungi provides insights into the early evolution of symbiotic traits.</title>
        <authorList>
            <person name="Miyauchi S."/>
            <person name="Kiss E."/>
            <person name="Kuo A."/>
            <person name="Drula E."/>
            <person name="Kohler A."/>
            <person name="Sanchez-Garcia M."/>
            <person name="Morin E."/>
            <person name="Andreopoulos B."/>
            <person name="Barry K.W."/>
            <person name="Bonito G."/>
            <person name="Buee M."/>
            <person name="Carver A."/>
            <person name="Chen C."/>
            <person name="Cichocki N."/>
            <person name="Clum A."/>
            <person name="Culley D."/>
            <person name="Crous P.W."/>
            <person name="Fauchery L."/>
            <person name="Girlanda M."/>
            <person name="Hayes R.D."/>
            <person name="Keri Z."/>
            <person name="LaButti K."/>
            <person name="Lipzen A."/>
            <person name="Lombard V."/>
            <person name="Magnuson J."/>
            <person name="Maillard F."/>
            <person name="Murat C."/>
            <person name="Nolan M."/>
            <person name="Ohm R.A."/>
            <person name="Pangilinan J."/>
            <person name="Pereira M.F."/>
            <person name="Perotto S."/>
            <person name="Peter M."/>
            <person name="Pfister S."/>
            <person name="Riley R."/>
            <person name="Sitrit Y."/>
            <person name="Stielow J.B."/>
            <person name="Szollosi G."/>
            <person name="Zifcakova L."/>
            <person name="Stursova M."/>
            <person name="Spatafora J.W."/>
            <person name="Tedersoo L."/>
            <person name="Vaario L.M."/>
            <person name="Yamada A."/>
            <person name="Yan M."/>
            <person name="Wang P."/>
            <person name="Xu J."/>
            <person name="Bruns T."/>
            <person name="Baldrian P."/>
            <person name="Vilgalys R."/>
            <person name="Dunand C."/>
            <person name="Henrissat B."/>
            <person name="Grigoriev I.V."/>
            <person name="Hibbett D."/>
            <person name="Nagy L.G."/>
            <person name="Martin F.M."/>
        </authorList>
    </citation>
    <scope>NUCLEOTIDE SEQUENCE</scope>
    <source>
        <strain evidence="2">BED1</strain>
    </source>
</reference>
<proteinExistence type="predicted"/>
<comment type="caution">
    <text evidence="2">The sequence shown here is derived from an EMBL/GenBank/DDBJ whole genome shotgun (WGS) entry which is preliminary data.</text>
</comment>
<accession>A0AAD4BD55</accession>
<dbReference type="AlphaFoldDB" id="A0AAD4BD55"/>
<evidence type="ECO:0000313" key="2">
    <source>
        <dbReference type="EMBL" id="KAF8420773.1"/>
    </source>
</evidence>
<dbReference type="EMBL" id="WHUW01000151">
    <property type="protein sequence ID" value="KAF8420773.1"/>
    <property type="molecule type" value="Genomic_DNA"/>
</dbReference>
<dbReference type="Proteomes" id="UP001194468">
    <property type="component" value="Unassembled WGS sequence"/>
</dbReference>
<keyword evidence="3" id="KW-1185">Reference proteome</keyword>
<evidence type="ECO:0000256" key="1">
    <source>
        <dbReference type="SAM" id="MobiDB-lite"/>
    </source>
</evidence>